<reference evidence="1" key="1">
    <citation type="journal article" date="2014" name="Nat. Commun.">
        <title>The tobacco genome sequence and its comparison with those of tomato and potato.</title>
        <authorList>
            <person name="Sierro N."/>
            <person name="Battey J.N."/>
            <person name="Ouadi S."/>
            <person name="Bakaher N."/>
            <person name="Bovet L."/>
            <person name="Willig A."/>
            <person name="Goepfert S."/>
            <person name="Peitsch M.C."/>
            <person name="Ivanov N.V."/>
        </authorList>
    </citation>
    <scope>NUCLEOTIDE SEQUENCE [LARGE SCALE GENOMIC DNA]</scope>
</reference>
<proteinExistence type="predicted"/>
<reference evidence="2" key="2">
    <citation type="submission" date="2025-08" db="UniProtKB">
        <authorList>
            <consortium name="RefSeq"/>
        </authorList>
    </citation>
    <scope>IDENTIFICATION</scope>
    <source>
        <tissue evidence="2">Leaf</tissue>
    </source>
</reference>
<keyword evidence="1" id="KW-1185">Reference proteome</keyword>
<gene>
    <name evidence="2" type="primary">LOC142168866</name>
</gene>
<name>A0AC58SMD7_TOBAC</name>
<protein>
    <submittedName>
        <fullName evidence="2">Uncharacterized protein LOC142168866</fullName>
    </submittedName>
</protein>
<accession>A0AC58SMD7</accession>
<dbReference type="RefSeq" id="XP_075086134.1">
    <property type="nucleotide sequence ID" value="XM_075230033.1"/>
</dbReference>
<evidence type="ECO:0000313" key="1">
    <source>
        <dbReference type="Proteomes" id="UP000790787"/>
    </source>
</evidence>
<dbReference type="Proteomes" id="UP000790787">
    <property type="component" value="Chromosome 14"/>
</dbReference>
<organism evidence="1 2">
    <name type="scientific">Nicotiana tabacum</name>
    <name type="common">Common tobacco</name>
    <dbReference type="NCBI Taxonomy" id="4097"/>
    <lineage>
        <taxon>Eukaryota</taxon>
        <taxon>Viridiplantae</taxon>
        <taxon>Streptophyta</taxon>
        <taxon>Embryophyta</taxon>
        <taxon>Tracheophyta</taxon>
        <taxon>Spermatophyta</taxon>
        <taxon>Magnoliopsida</taxon>
        <taxon>eudicotyledons</taxon>
        <taxon>Gunneridae</taxon>
        <taxon>Pentapetalae</taxon>
        <taxon>asterids</taxon>
        <taxon>lamiids</taxon>
        <taxon>Solanales</taxon>
        <taxon>Solanaceae</taxon>
        <taxon>Nicotianoideae</taxon>
        <taxon>Nicotianeae</taxon>
        <taxon>Nicotiana</taxon>
    </lineage>
</organism>
<evidence type="ECO:0000313" key="2">
    <source>
        <dbReference type="RefSeq" id="XP_075086134.1"/>
    </source>
</evidence>
<sequence>MELAGEVGPRLEYGNAFKRAGEPILKPPYGLSTRGIWSIFWRIIGSPTYSLLALSKEALATDRLKQENPNESYCGGHVEDIDHIFFECSNAKTFWINMVKANTNGQNLPQNAFTIWKIENTNVFEKRKNHISTQQAIAMAVEYCHVVARQNSLHVTITQYLKWHLLEVGTLKLNIDGAACASTGQGGIGGVFRNNRGDCVMSYMKYLTNTSAITAELQTLWEGLRIAIDHMLSPIVIDTDSTEVNDRAAGNSAIGHSYREHNQVADLIAKEGARKETLKILSFRQFLTRQCGQTS</sequence>